<dbReference type="PANTHER" id="PTHR42924">
    <property type="entry name" value="EXONUCLEASE"/>
    <property type="match status" value="1"/>
</dbReference>
<evidence type="ECO:0000256" key="1">
    <source>
        <dbReference type="SAM" id="Phobius"/>
    </source>
</evidence>
<comment type="caution">
    <text evidence="3">The sequence shown here is derived from an EMBL/GenBank/DDBJ whole genome shotgun (WGS) entry which is preliminary data.</text>
</comment>
<keyword evidence="1" id="KW-0812">Transmembrane</keyword>
<reference evidence="3 4" key="1">
    <citation type="journal article" date="2011" name="J. Bacteriol.">
        <title>Genome sequence of 'Pedosphaera parvula' Ellin514, an aerobic Verrucomicrobial isolate from pasture soil.</title>
        <authorList>
            <person name="Kant R."/>
            <person name="van Passel M.W."/>
            <person name="Sangwan P."/>
            <person name="Palva A."/>
            <person name="Lucas S."/>
            <person name="Copeland A."/>
            <person name="Lapidus A."/>
            <person name="Glavina Del Rio T."/>
            <person name="Dalin E."/>
            <person name="Tice H."/>
            <person name="Bruce D."/>
            <person name="Goodwin L."/>
            <person name="Pitluck S."/>
            <person name="Chertkov O."/>
            <person name="Larimer F.W."/>
            <person name="Land M.L."/>
            <person name="Hauser L."/>
            <person name="Brettin T.S."/>
            <person name="Detter J.C."/>
            <person name="Han S."/>
            <person name="de Vos W.M."/>
            <person name="Janssen P.H."/>
            <person name="Smidt H."/>
        </authorList>
    </citation>
    <scope>NUCLEOTIDE SEQUENCE [LARGE SCALE GENOMIC DNA]</scope>
    <source>
        <strain evidence="3 4">Ellin514</strain>
    </source>
</reference>
<evidence type="ECO:0000313" key="4">
    <source>
        <dbReference type="Proteomes" id="UP000003688"/>
    </source>
</evidence>
<dbReference type="Gene3D" id="3.20.20.140">
    <property type="entry name" value="Metal-dependent hydrolases"/>
    <property type="match status" value="1"/>
</dbReference>
<name>B9XFW3_PEDPL</name>
<feature type="transmembrane region" description="Helical" evidence="1">
    <location>
        <begin position="36"/>
        <end position="55"/>
    </location>
</feature>
<evidence type="ECO:0000259" key="2">
    <source>
        <dbReference type="SMART" id="SM00481"/>
    </source>
</evidence>
<keyword evidence="4" id="KW-1185">Reference proteome</keyword>
<protein>
    <submittedName>
        <fullName evidence="3">Phosphoesterase PHP domain protein</fullName>
    </submittedName>
</protein>
<keyword evidence="1" id="KW-1133">Transmembrane helix</keyword>
<dbReference type="AlphaFoldDB" id="B9XFW3"/>
<accession>B9XFW3</accession>
<gene>
    <name evidence="3" type="ORF">Cflav_PD3842</name>
</gene>
<sequence>MGAFKVVPQFDWRQQSNRVITSACSFRDDFMKDARVLLFGAILAVVLLSGLNVPAEEKGQWLKGNLHTHSLWSDGNDYPEMIVDWYKEHGYNFLALSDHNVLLSGQRWTGANTNRGGSVALERYVAKFGTNWVELKTEAGKTAVRLKTLAEFRGKFEEPGKFLLVPGEEISAQYKVLPIHMCVSNIRDVVLPQTGGSRAEVLQNNVNAVLEQRMVTGQPMIPHINHPNFGWALTAEDIMGVKGERFMEIWNGHPVVHNYGDKDHASVERIYDIVLTKRLAELGMEPIWCTAVDDAHHYLGTVEKESRPGRGWIMVHAEKLTPESIIAAMEAGDFYASSGVKLKEIRREKDKLAIEIEPEEGVTYTTQFIGTRKGYDTKSEPLPLKGGNPFPTTRKYSDEIGMVLAEVKGTSPCYNLKGDEIYVRAKVISSKLKENYYQKGDLETAWVQPLVTGVK</sequence>
<proteinExistence type="predicted"/>
<dbReference type="InterPro" id="IPR003141">
    <property type="entry name" value="Pol/His_phosphatase_N"/>
</dbReference>
<dbReference type="Proteomes" id="UP000003688">
    <property type="component" value="Unassembled WGS sequence"/>
</dbReference>
<dbReference type="PANTHER" id="PTHR42924:SF11">
    <property type="entry name" value="POLYMERASE_HISTIDINOL PHOSPHATASE N-TERMINAL DOMAIN-CONTAINING PROTEIN"/>
    <property type="match status" value="1"/>
</dbReference>
<dbReference type="GO" id="GO:0035312">
    <property type="term" value="F:5'-3' DNA exonuclease activity"/>
    <property type="evidence" value="ECO:0007669"/>
    <property type="project" value="TreeGrafter"/>
</dbReference>
<feature type="domain" description="Polymerase/histidinol phosphatase N-terminal" evidence="2">
    <location>
        <begin position="64"/>
        <end position="174"/>
    </location>
</feature>
<dbReference type="EMBL" id="ABOX02000011">
    <property type="protein sequence ID" value="EEF61125.1"/>
    <property type="molecule type" value="Genomic_DNA"/>
</dbReference>
<dbReference type="GO" id="GO:0004534">
    <property type="term" value="F:5'-3' RNA exonuclease activity"/>
    <property type="evidence" value="ECO:0007669"/>
    <property type="project" value="TreeGrafter"/>
</dbReference>
<dbReference type="SUPFAM" id="SSF89550">
    <property type="entry name" value="PHP domain-like"/>
    <property type="match status" value="1"/>
</dbReference>
<dbReference type="SMART" id="SM00481">
    <property type="entry name" value="POLIIIAc"/>
    <property type="match status" value="1"/>
</dbReference>
<keyword evidence="1" id="KW-0472">Membrane</keyword>
<organism evidence="3 4">
    <name type="scientific">Pedosphaera parvula (strain Ellin514)</name>
    <dbReference type="NCBI Taxonomy" id="320771"/>
    <lineage>
        <taxon>Bacteria</taxon>
        <taxon>Pseudomonadati</taxon>
        <taxon>Verrucomicrobiota</taxon>
        <taxon>Pedosphaerae</taxon>
        <taxon>Pedosphaerales</taxon>
        <taxon>Pedosphaeraceae</taxon>
        <taxon>Pedosphaera</taxon>
    </lineage>
</organism>
<dbReference type="InterPro" id="IPR052018">
    <property type="entry name" value="PHP_domain"/>
</dbReference>
<dbReference type="STRING" id="320771.Cflav_PD3842"/>
<dbReference type="InterPro" id="IPR016195">
    <property type="entry name" value="Pol/histidinol_Pase-like"/>
</dbReference>
<evidence type="ECO:0000313" key="3">
    <source>
        <dbReference type="EMBL" id="EEF61125.1"/>
    </source>
</evidence>